<feature type="coiled-coil region" evidence="1">
    <location>
        <begin position="460"/>
        <end position="522"/>
    </location>
</feature>
<name>A0ABP1H8G7_9EUKA</name>
<reference evidence="3 4" key="1">
    <citation type="submission" date="2024-07" db="EMBL/GenBank/DDBJ databases">
        <authorList>
            <person name="Akdeniz Z."/>
        </authorList>
    </citation>
    <scope>NUCLEOTIDE SEQUENCE [LARGE SCALE GENOMIC DNA]</scope>
</reference>
<sequence>MAENIQLITDEKQTEQRLEVSVLQDQPSSAKAEQVILVQEQKATDDTNQRKIEEGKQTQEYDNGQKKSVIKYLINMESFPAKTPEKVLPVVQTQLADKGTAELSGSSIVITTNDIEAESVLKKLGKIKIKEQKLEAFITRVEEEIQEKNSVSNINNEKTQIETKSPEAHEVPVKQVEPEAPATQDGQVQLFIDLSKFPSKTGSKVVKLFKDVLKEDGNAEVTEDFNVIVTVNPDNVETVSKKIGKMKIEGAKLEASVYNRIGAVSQLQSQTNTENNNGIAEAKQPVQQEQIQQLYVVDQSQTVNSQQHQSDTLQSESAASSDQMQNNVKQDNTVIINETAISEIQHTQAIKYLISFESFSKNTASKVLSSIIANLKDKANAEICGTDIVVTTTESNAKAVLKKLGKIQIKDKSLEPFISRLSDDNSSILQSAKDTQSENENNIQQNLQIGDINTDQKVILTQVQDELKQAYKQIQKLNNTVEQLQKQLKQKESQQQDLKQQIQQLLSDNNDLKRQQKQIQQIMPKNQNIQLMNQGQLVMSMYTKLIVNLEQSKIPVSKLLPKLQNIIENYGCAEIVGNNIIVKVLISDQAIVLNLIKRMKVGEQRLEVSVLQDQPSSAKAEQVILVQEQKATDDTNQRKIEEGKQTQEYDNGQKKSVIKYLINMESFPAKTPEKVLPVVQTQLADKGTAELSGSSIVITTNDIEAESVLKKLGKIKIKEQKLEAFITRVEEEIQEKNSVSNINNEKTQIETKSPEAHEVPVKQVEPEAPATQDGQVQLFIDLSKFPSKTGSKVVKLFKDVLKEDGNAEVTEDFNVIVTVNPDNVETVSKKIGKMKIEGAKLEASVYNRIGAVSQLQSQTNTENNNGIAEAKQPVQQEQIQQLYVVDQSQTVNSQQHQSDTLQSESAASSDQMQNNVKQDNTVIINETAISEIQHTQAIKYLISFESFSKNTASKVLSSIIANLKDKANAEICGTDIVVTTTESNAKAVLKKLGKIQIKDKSLEPFISRLSDDNSSILQSAKDTQSENENKNK</sequence>
<gene>
    <name evidence="3" type="ORF">HINF_LOCUS10538</name>
</gene>
<organism evidence="3 4">
    <name type="scientific">Hexamita inflata</name>
    <dbReference type="NCBI Taxonomy" id="28002"/>
    <lineage>
        <taxon>Eukaryota</taxon>
        <taxon>Metamonada</taxon>
        <taxon>Diplomonadida</taxon>
        <taxon>Hexamitidae</taxon>
        <taxon>Hexamitinae</taxon>
        <taxon>Hexamita</taxon>
    </lineage>
</organism>
<dbReference type="Proteomes" id="UP001642409">
    <property type="component" value="Unassembled WGS sequence"/>
</dbReference>
<evidence type="ECO:0000313" key="4">
    <source>
        <dbReference type="Proteomes" id="UP001642409"/>
    </source>
</evidence>
<evidence type="ECO:0000256" key="2">
    <source>
        <dbReference type="SAM" id="MobiDB-lite"/>
    </source>
</evidence>
<feature type="compositionally biased region" description="Basic and acidic residues" evidence="2">
    <location>
        <begin position="42"/>
        <end position="60"/>
    </location>
</feature>
<protein>
    <submittedName>
        <fullName evidence="3">Hypothetical_protein</fullName>
    </submittedName>
</protein>
<comment type="caution">
    <text evidence="3">The sequence shown here is derived from an EMBL/GenBank/DDBJ whole genome shotgun (WGS) entry which is preliminary data.</text>
</comment>
<keyword evidence="4" id="KW-1185">Reference proteome</keyword>
<dbReference type="EMBL" id="CAXDID020000023">
    <property type="protein sequence ID" value="CAL5988782.1"/>
    <property type="molecule type" value="Genomic_DNA"/>
</dbReference>
<feature type="region of interest" description="Disordered" evidence="2">
    <location>
        <begin position="40"/>
        <end position="60"/>
    </location>
</feature>
<accession>A0ABP1H8G7</accession>
<feature type="region of interest" description="Disordered" evidence="2">
    <location>
        <begin position="305"/>
        <end position="325"/>
    </location>
</feature>
<evidence type="ECO:0000313" key="3">
    <source>
        <dbReference type="EMBL" id="CAL5988782.1"/>
    </source>
</evidence>
<feature type="region of interest" description="Disordered" evidence="2">
    <location>
        <begin position="893"/>
        <end position="913"/>
    </location>
</feature>
<keyword evidence="1" id="KW-0175">Coiled coil</keyword>
<evidence type="ECO:0000256" key="1">
    <source>
        <dbReference type="SAM" id="Coils"/>
    </source>
</evidence>
<proteinExistence type="predicted"/>